<comment type="pathway">
    <text evidence="3 4">Cofactor biosynthesis; coenzyme A biosynthesis; CoA from (R)-pantothenate: step 2/5.</text>
</comment>
<feature type="active site" description="Proton donor" evidence="3">
    <location>
        <position position="163"/>
    </location>
</feature>
<evidence type="ECO:0000256" key="3">
    <source>
        <dbReference type="HAMAP-Rule" id="MF_02225"/>
    </source>
</evidence>
<comment type="function">
    <text evidence="3">Catalyzes two sequential steps in the biosynthesis of coenzyme A. In the first step cysteine is conjugated to 4'-phosphopantothenate to form 4-phosphopantothenoylcysteine. In the second step the latter compound is decarboxylated to form 4'-phosphopantotheine.</text>
</comment>
<dbReference type="InterPro" id="IPR036551">
    <property type="entry name" value="Flavin_trans-like"/>
</dbReference>
<comment type="cofactor">
    <cofactor evidence="3">
        <name>Mg(2+)</name>
        <dbReference type="ChEBI" id="CHEBI:18420"/>
    </cofactor>
</comment>
<dbReference type="eggNOG" id="COG0452">
    <property type="taxonomic scope" value="Bacteria"/>
</dbReference>
<dbReference type="InterPro" id="IPR035929">
    <property type="entry name" value="CoaB-like_sf"/>
</dbReference>
<dbReference type="UniPathway" id="UPA00241">
    <property type="reaction ID" value="UER00353"/>
</dbReference>
<feature type="region of interest" description="Phosphopantothenoylcysteine decarboxylase" evidence="3">
    <location>
        <begin position="1"/>
        <end position="195"/>
    </location>
</feature>
<comment type="similarity">
    <text evidence="3 4">In the C-terminal section; belongs to the PPC synthetase family.</text>
</comment>
<dbReference type="GO" id="GO:0004633">
    <property type="term" value="F:phosphopantothenoylcysteine decarboxylase activity"/>
    <property type="evidence" value="ECO:0007669"/>
    <property type="project" value="UniProtKB-UniRule"/>
</dbReference>
<dbReference type="InterPro" id="IPR003382">
    <property type="entry name" value="Flavoprotein"/>
</dbReference>
<feature type="domain" description="DNA/pantothenate metabolism flavoprotein C-terminal" evidence="6">
    <location>
        <begin position="192"/>
        <end position="399"/>
    </location>
</feature>
<dbReference type="HAMAP" id="MF_02225">
    <property type="entry name" value="CoaBC"/>
    <property type="match status" value="1"/>
</dbReference>
<keyword evidence="3 4" id="KW-0288">FMN</keyword>
<dbReference type="Pfam" id="PF02441">
    <property type="entry name" value="Flavoprotein"/>
    <property type="match status" value="1"/>
</dbReference>
<dbReference type="EMBL" id="CP000360">
    <property type="protein sequence ID" value="ABF42776.1"/>
    <property type="molecule type" value="Genomic_DNA"/>
</dbReference>
<comment type="cofactor">
    <cofactor evidence="3">
        <name>FMN</name>
        <dbReference type="ChEBI" id="CHEBI:58210"/>
    </cofactor>
    <text evidence="3">Binds 1 FMN per subunit.</text>
</comment>
<dbReference type="GO" id="GO:0015941">
    <property type="term" value="P:pantothenate catabolic process"/>
    <property type="evidence" value="ECO:0007669"/>
    <property type="project" value="InterPro"/>
</dbReference>
<dbReference type="GO" id="GO:0010181">
    <property type="term" value="F:FMN binding"/>
    <property type="evidence" value="ECO:0007669"/>
    <property type="project" value="UniProtKB-UniRule"/>
</dbReference>
<dbReference type="Gene3D" id="3.40.50.10300">
    <property type="entry name" value="CoaB-like"/>
    <property type="match status" value="1"/>
</dbReference>
<dbReference type="SUPFAM" id="SSF52507">
    <property type="entry name" value="Homo-oligomeric flavin-containing Cys decarboxylases, HFCD"/>
    <property type="match status" value="1"/>
</dbReference>
<evidence type="ECO:0000313" key="7">
    <source>
        <dbReference type="EMBL" id="ABF42776.1"/>
    </source>
</evidence>
<dbReference type="Gene3D" id="3.40.50.1950">
    <property type="entry name" value="Flavin prenyltransferase-like"/>
    <property type="match status" value="1"/>
</dbReference>
<sequence>MLGKKMKIALGVTGGIAAYKAAEVLRLLQDRGVTVQVIMTRAAQEFVRPLTFAALSGQKVITEMFGEGNAEPNVDSAVEHISVAQGIDALLVVPATADSLAKFAQGIANDFLSTLYLATAAPVIVAPAMNVNMWEHPATKINLETLRARGVHVIEPGAGYLACGMVGAGRLAEPEHIATETIAILGISQDMVGETVLVTAGPTYEPIDPVRFLGNRSSGKMGYAIAEAAIRRGARVVLITGPTALKPPSAAEVVPVETAEQMRNAVMAHFPDADVVIKTAAVADYTAKHRSDQKIKRKGEMMLDLVPTTDILAELGQRRVKPAQVIIGFAAETQDGVSNAREKLRKKGVDAIVMNDVSRVGLGFSSDRNAATIVTASEEIEIPEMTKLEMAQRVLDLAVKLRASIRSEVTSR</sequence>
<dbReference type="HOGENOM" id="CLU_033319_0_1_0"/>
<feature type="binding site" evidence="3">
    <location>
        <position position="284"/>
    </location>
    <ligand>
        <name>CTP</name>
        <dbReference type="ChEBI" id="CHEBI:37563"/>
    </ligand>
</feature>
<organism evidence="7 8">
    <name type="scientific">Koribacter versatilis (strain Ellin345)</name>
    <dbReference type="NCBI Taxonomy" id="204669"/>
    <lineage>
        <taxon>Bacteria</taxon>
        <taxon>Pseudomonadati</taxon>
        <taxon>Acidobacteriota</taxon>
        <taxon>Terriglobia</taxon>
        <taxon>Terriglobales</taxon>
        <taxon>Candidatus Korobacteraceae</taxon>
        <taxon>Candidatus Korobacter</taxon>
    </lineage>
</organism>
<dbReference type="NCBIfam" id="TIGR00521">
    <property type="entry name" value="coaBC_dfp"/>
    <property type="match status" value="1"/>
</dbReference>
<dbReference type="EnsemblBacteria" id="ABF42776">
    <property type="protein sequence ID" value="ABF42776"/>
    <property type="gene ID" value="Acid345_3776"/>
</dbReference>
<dbReference type="PANTHER" id="PTHR14359">
    <property type="entry name" value="HOMO-OLIGOMERIC FLAVIN CONTAINING CYS DECARBOXYLASE FAMILY"/>
    <property type="match status" value="1"/>
</dbReference>
<keyword evidence="3" id="KW-0479">Metal-binding</keyword>
<evidence type="ECO:0000256" key="4">
    <source>
        <dbReference type="RuleBase" id="RU364078"/>
    </source>
</evidence>
<comment type="caution">
    <text evidence="3">Lacks conserved residue(s) required for the propagation of feature annotation.</text>
</comment>
<evidence type="ECO:0000256" key="1">
    <source>
        <dbReference type="ARBA" id="ARBA00022793"/>
    </source>
</evidence>
<comment type="function">
    <text evidence="4">Catalyzes two steps in the biosynthesis of coenzyme A. In the first step cysteine is conjugated to 4'-phosphopantothenate to form 4-phosphopantothenoylcysteine, in the latter compound is decarboxylated to form 4'-phosphopantotheine.</text>
</comment>
<dbReference type="AlphaFoldDB" id="Q1IK24"/>
<keyword evidence="3" id="KW-0511">Multifunctional enzyme</keyword>
<keyword evidence="3 4" id="KW-0285">Flavoprotein</keyword>
<keyword evidence="3" id="KW-0460">Magnesium</keyword>
<evidence type="ECO:0000259" key="6">
    <source>
        <dbReference type="Pfam" id="PF04127"/>
    </source>
</evidence>
<dbReference type="InterPro" id="IPR007085">
    <property type="entry name" value="DNA/pantothenate-metab_flavo_C"/>
</dbReference>
<keyword evidence="8" id="KW-1185">Reference proteome</keyword>
<name>Q1IK24_KORVE</name>
<comment type="catalytic activity">
    <reaction evidence="3 4">
        <text>N-[(R)-4-phosphopantothenoyl]-L-cysteine + H(+) = (R)-4'-phosphopantetheine + CO2</text>
        <dbReference type="Rhea" id="RHEA:16793"/>
        <dbReference type="ChEBI" id="CHEBI:15378"/>
        <dbReference type="ChEBI" id="CHEBI:16526"/>
        <dbReference type="ChEBI" id="CHEBI:59458"/>
        <dbReference type="ChEBI" id="CHEBI:61723"/>
        <dbReference type="EC" id="4.1.1.36"/>
    </reaction>
</comment>
<proteinExistence type="inferred from homology"/>
<dbReference type="EC" id="6.3.2.5" evidence="3"/>
<comment type="similarity">
    <text evidence="3 4">In the N-terminal section; belongs to the HFCD (homo-oligomeric flavin containing Cys decarboxylase) superfamily.</text>
</comment>
<dbReference type="PANTHER" id="PTHR14359:SF6">
    <property type="entry name" value="PHOSPHOPANTOTHENOYLCYSTEINE DECARBOXYLASE"/>
    <property type="match status" value="1"/>
</dbReference>
<dbReference type="GO" id="GO:0046872">
    <property type="term" value="F:metal ion binding"/>
    <property type="evidence" value="ECO:0007669"/>
    <property type="project" value="UniProtKB-KW"/>
</dbReference>
<evidence type="ECO:0000313" key="8">
    <source>
        <dbReference type="Proteomes" id="UP000002432"/>
    </source>
</evidence>
<evidence type="ECO:0000256" key="2">
    <source>
        <dbReference type="ARBA" id="ARBA00023239"/>
    </source>
</evidence>
<dbReference type="GO" id="GO:0015937">
    <property type="term" value="P:coenzyme A biosynthetic process"/>
    <property type="evidence" value="ECO:0007669"/>
    <property type="project" value="UniProtKB-UniRule"/>
</dbReference>
<dbReference type="GO" id="GO:0071513">
    <property type="term" value="C:phosphopantothenoylcysteine decarboxylase complex"/>
    <property type="evidence" value="ECO:0007669"/>
    <property type="project" value="TreeGrafter"/>
</dbReference>
<keyword evidence="3 4" id="KW-0436">Ligase</keyword>
<dbReference type="EC" id="4.1.1.36" evidence="3"/>
<accession>Q1IK24</accession>
<keyword evidence="2 3" id="KW-0456">Lyase</keyword>
<evidence type="ECO:0000259" key="5">
    <source>
        <dbReference type="Pfam" id="PF02441"/>
    </source>
</evidence>
<feature type="binding site" evidence="3">
    <location>
        <position position="329"/>
    </location>
    <ligand>
        <name>CTP</name>
        <dbReference type="ChEBI" id="CHEBI:37563"/>
    </ligand>
</feature>
<feature type="binding site" evidence="3">
    <location>
        <position position="294"/>
    </location>
    <ligand>
        <name>CTP</name>
        <dbReference type="ChEBI" id="CHEBI:37563"/>
    </ligand>
</feature>
<comment type="catalytic activity">
    <reaction evidence="3 4">
        <text>(R)-4'-phosphopantothenate + L-cysteine + CTP = N-[(R)-4-phosphopantothenoyl]-L-cysteine + CMP + diphosphate + H(+)</text>
        <dbReference type="Rhea" id="RHEA:19397"/>
        <dbReference type="ChEBI" id="CHEBI:10986"/>
        <dbReference type="ChEBI" id="CHEBI:15378"/>
        <dbReference type="ChEBI" id="CHEBI:33019"/>
        <dbReference type="ChEBI" id="CHEBI:35235"/>
        <dbReference type="ChEBI" id="CHEBI:37563"/>
        <dbReference type="ChEBI" id="CHEBI:59458"/>
        <dbReference type="ChEBI" id="CHEBI:60377"/>
        <dbReference type="EC" id="6.3.2.5"/>
    </reaction>
</comment>
<dbReference type="GO" id="GO:0004632">
    <property type="term" value="F:phosphopantothenate--cysteine ligase activity"/>
    <property type="evidence" value="ECO:0007669"/>
    <property type="project" value="UniProtKB-UniRule"/>
</dbReference>
<gene>
    <name evidence="3" type="primary">coaBC</name>
    <name evidence="7" type="ordered locus">Acid345_3776</name>
</gene>
<feature type="region of interest" description="Phosphopantothenate--cysteine ligase" evidence="3">
    <location>
        <begin position="196"/>
        <end position="412"/>
    </location>
</feature>
<keyword evidence="1 3" id="KW-0210">Decarboxylase</keyword>
<dbReference type="InterPro" id="IPR005252">
    <property type="entry name" value="CoaBC"/>
</dbReference>
<protein>
    <recommendedName>
        <fullName evidence="3">Coenzyme A biosynthesis bifunctional protein CoaBC</fullName>
    </recommendedName>
    <alternativeName>
        <fullName evidence="3">DNA/pantothenate metabolism flavoprotein</fullName>
    </alternativeName>
    <alternativeName>
        <fullName evidence="3">Phosphopantothenoylcysteine synthetase/decarboxylase</fullName>
        <shortName evidence="3">PPCS-PPCDC</shortName>
    </alternativeName>
    <domain>
        <recommendedName>
            <fullName evidence="3">Phosphopantothenoylcysteine decarboxylase</fullName>
            <shortName evidence="3">PPC decarboxylase</shortName>
            <shortName evidence="3">PPC-DC</shortName>
            <ecNumber evidence="3">4.1.1.36</ecNumber>
        </recommendedName>
        <alternativeName>
            <fullName evidence="3">CoaC</fullName>
        </alternativeName>
    </domain>
    <domain>
        <recommendedName>
            <fullName evidence="3">Phosphopantothenate--cysteine ligase</fullName>
            <ecNumber evidence="3">6.3.2.5</ecNumber>
        </recommendedName>
        <alternativeName>
            <fullName evidence="3">CoaB</fullName>
        </alternativeName>
        <alternativeName>
            <fullName evidence="3">Phosphopantothenoylcysteine synthetase</fullName>
            <shortName evidence="3">PPC synthetase</shortName>
            <shortName evidence="3">PPC-S</shortName>
        </alternativeName>
    </domain>
</protein>
<feature type="binding site" evidence="3">
    <location>
        <position position="343"/>
    </location>
    <ligand>
        <name>CTP</name>
        <dbReference type="ChEBI" id="CHEBI:37563"/>
    </ligand>
</feature>
<dbReference type="KEGG" id="aba:Acid345_3776"/>
<dbReference type="Pfam" id="PF04127">
    <property type="entry name" value="DFP"/>
    <property type="match status" value="1"/>
</dbReference>
<feature type="binding site" evidence="3">
    <location>
        <position position="347"/>
    </location>
    <ligand>
        <name>CTP</name>
        <dbReference type="ChEBI" id="CHEBI:37563"/>
    </ligand>
</feature>
<dbReference type="SUPFAM" id="SSF102645">
    <property type="entry name" value="CoaB-like"/>
    <property type="match status" value="1"/>
</dbReference>
<dbReference type="Proteomes" id="UP000002432">
    <property type="component" value="Chromosome"/>
</dbReference>
<reference evidence="7 8" key="1">
    <citation type="journal article" date="2009" name="Appl. Environ. Microbiol.">
        <title>Three genomes from the phylum Acidobacteria provide insight into the lifestyles of these microorganisms in soils.</title>
        <authorList>
            <person name="Ward N.L."/>
            <person name="Challacombe J.F."/>
            <person name="Janssen P.H."/>
            <person name="Henrissat B."/>
            <person name="Coutinho P.M."/>
            <person name="Wu M."/>
            <person name="Xie G."/>
            <person name="Haft D.H."/>
            <person name="Sait M."/>
            <person name="Badger J."/>
            <person name="Barabote R.D."/>
            <person name="Bradley B."/>
            <person name="Brettin T.S."/>
            <person name="Brinkac L.M."/>
            <person name="Bruce D."/>
            <person name="Creasy T."/>
            <person name="Daugherty S.C."/>
            <person name="Davidsen T.M."/>
            <person name="DeBoy R.T."/>
            <person name="Detter J.C."/>
            <person name="Dodson R.J."/>
            <person name="Durkin A.S."/>
            <person name="Ganapathy A."/>
            <person name="Gwinn-Giglio M."/>
            <person name="Han C.S."/>
            <person name="Khouri H."/>
            <person name="Kiss H."/>
            <person name="Kothari S.P."/>
            <person name="Madupu R."/>
            <person name="Nelson K.E."/>
            <person name="Nelson W.C."/>
            <person name="Paulsen I."/>
            <person name="Penn K."/>
            <person name="Ren Q."/>
            <person name="Rosovitz M.J."/>
            <person name="Selengut J.D."/>
            <person name="Shrivastava S."/>
            <person name="Sullivan S.A."/>
            <person name="Tapia R."/>
            <person name="Thompson L.S."/>
            <person name="Watkins K.L."/>
            <person name="Yang Q."/>
            <person name="Yu C."/>
            <person name="Zafar N."/>
            <person name="Zhou L."/>
            <person name="Kuske C.R."/>
        </authorList>
    </citation>
    <scope>NUCLEOTIDE SEQUENCE [LARGE SCALE GENOMIC DNA]</scope>
    <source>
        <strain evidence="7 8">Ellin345</strain>
    </source>
</reference>
<comment type="pathway">
    <text evidence="3 4">Cofactor biosynthesis; coenzyme A biosynthesis; CoA from (R)-pantothenate: step 3/5.</text>
</comment>
<dbReference type="STRING" id="204669.Acid345_3776"/>
<feature type="domain" description="Flavoprotein" evidence="5">
    <location>
        <begin position="6"/>
        <end position="182"/>
    </location>
</feature>